<organism evidence="2">
    <name type="scientific">uncultured Caudovirales phage</name>
    <dbReference type="NCBI Taxonomy" id="2100421"/>
    <lineage>
        <taxon>Viruses</taxon>
        <taxon>Duplodnaviria</taxon>
        <taxon>Heunggongvirae</taxon>
        <taxon>Uroviricota</taxon>
        <taxon>Caudoviricetes</taxon>
        <taxon>Peduoviridae</taxon>
        <taxon>Maltschvirus</taxon>
        <taxon>Maltschvirus maltsch</taxon>
    </lineage>
</organism>
<accession>A0A6J5R974</accession>
<protein>
    <submittedName>
        <fullName evidence="2">Uncharacterized protein</fullName>
    </submittedName>
</protein>
<proteinExistence type="predicted"/>
<name>A0A6J5R974_9CAUD</name>
<dbReference type="EMBL" id="LR797153">
    <property type="protein sequence ID" value="CAB4190228.1"/>
    <property type="molecule type" value="Genomic_DNA"/>
</dbReference>
<sequence length="174" mass="20242">MSDAERMGGNVHLMRWFGASHRVPPPIVQARLREDLDETVEGAWWSFVIYDDGRAALVPQSPFAPRPPLSAEARMMEIGVMLNRELHHNGHWVVAWADGQINILWRDGDGDLQFVDTFDETWARIRRWPATTFVQSAERAWQRWRDHTLTAELKRGEMYRRALGERPLAVVRRS</sequence>
<evidence type="ECO:0000313" key="2">
    <source>
        <dbReference type="EMBL" id="CAB4190228.1"/>
    </source>
</evidence>
<evidence type="ECO:0000313" key="1">
    <source>
        <dbReference type="EMBL" id="CAB4144177.1"/>
    </source>
</evidence>
<dbReference type="EMBL" id="LR796428">
    <property type="protein sequence ID" value="CAB4144177.1"/>
    <property type="molecule type" value="Genomic_DNA"/>
</dbReference>
<gene>
    <name evidence="2" type="ORF">UFOVP1200_46</name>
    <name evidence="1" type="ORF">UFOVP469_16</name>
</gene>
<reference evidence="2" key="1">
    <citation type="submission" date="2020-05" db="EMBL/GenBank/DDBJ databases">
        <authorList>
            <person name="Chiriac C."/>
            <person name="Salcher M."/>
            <person name="Ghai R."/>
            <person name="Kavagutti S V."/>
        </authorList>
    </citation>
    <scope>NUCLEOTIDE SEQUENCE</scope>
</reference>